<dbReference type="InterPro" id="IPR011053">
    <property type="entry name" value="Single_hybrid_motif"/>
</dbReference>
<dbReference type="OrthoDB" id="7282653at2"/>
<dbReference type="EMBL" id="JACIED010000003">
    <property type="protein sequence ID" value="MBB4008270.1"/>
    <property type="molecule type" value="Genomic_DNA"/>
</dbReference>
<dbReference type="AlphaFoldDB" id="A0A1Q9A7J9"/>
<name>A0A1Q9A7J9_9HYPH</name>
<keyword evidence="3" id="KW-1185">Reference proteome</keyword>
<dbReference type="STRING" id="887144.BJF91_14755"/>
<dbReference type="RefSeq" id="WP_075614424.1">
    <property type="nucleotide sequence ID" value="NZ_JACIED010000003.1"/>
</dbReference>
<reference evidence="1 4" key="2">
    <citation type="submission" date="2020-08" db="EMBL/GenBank/DDBJ databases">
        <title>Genomic Encyclopedia of Type Strains, Phase IV (KMG-IV): sequencing the most valuable type-strain genomes for metagenomic binning, comparative biology and taxonomic classification.</title>
        <authorList>
            <person name="Goeker M."/>
        </authorList>
    </citation>
    <scope>NUCLEOTIDE SEQUENCE [LARGE SCALE GENOMIC DNA]</scope>
    <source>
        <strain evidence="1 4">DSM 100021</strain>
    </source>
</reference>
<accession>A0A1Q9A7J9</accession>
<proteinExistence type="predicted"/>
<evidence type="ECO:0000313" key="4">
    <source>
        <dbReference type="Proteomes" id="UP000544107"/>
    </source>
</evidence>
<evidence type="ECO:0000313" key="3">
    <source>
        <dbReference type="Proteomes" id="UP000185598"/>
    </source>
</evidence>
<protein>
    <submittedName>
        <fullName evidence="2">Acetyl-CoA carboxylase</fullName>
    </submittedName>
    <submittedName>
        <fullName evidence="1">Biotin carboxyl carrier protein</fullName>
    </submittedName>
</protein>
<dbReference type="Proteomes" id="UP000544107">
    <property type="component" value="Unassembled WGS sequence"/>
</dbReference>
<comment type="caution">
    <text evidence="2">The sequence shown here is derived from an EMBL/GenBank/DDBJ whole genome shotgun (WGS) entry which is preliminary data.</text>
</comment>
<evidence type="ECO:0000313" key="2">
    <source>
        <dbReference type="EMBL" id="OLP50532.1"/>
    </source>
</evidence>
<dbReference type="SUPFAM" id="SSF51230">
    <property type="entry name" value="Single hybrid motif"/>
    <property type="match status" value="1"/>
</dbReference>
<organism evidence="2 3">
    <name type="scientific">Allorhizobium taibaishanense</name>
    <dbReference type="NCBI Taxonomy" id="887144"/>
    <lineage>
        <taxon>Bacteria</taxon>
        <taxon>Pseudomonadati</taxon>
        <taxon>Pseudomonadota</taxon>
        <taxon>Alphaproteobacteria</taxon>
        <taxon>Hyphomicrobiales</taxon>
        <taxon>Rhizobiaceae</taxon>
        <taxon>Rhizobium/Agrobacterium group</taxon>
        <taxon>Allorhizobium</taxon>
    </lineage>
</organism>
<reference evidence="2 3" key="1">
    <citation type="submission" date="2016-09" db="EMBL/GenBank/DDBJ databases">
        <title>Rhizobium oryziradicis sp. nov., isolated from the root of rice.</title>
        <authorList>
            <person name="Zhao J."/>
            <person name="Zhang X."/>
        </authorList>
    </citation>
    <scope>NUCLEOTIDE SEQUENCE [LARGE SCALE GENOMIC DNA]</scope>
    <source>
        <strain evidence="2 3">14971</strain>
    </source>
</reference>
<dbReference type="EMBL" id="MKIN01000021">
    <property type="protein sequence ID" value="OLP50532.1"/>
    <property type="molecule type" value="Genomic_DNA"/>
</dbReference>
<gene>
    <name evidence="2" type="ORF">BJF91_14755</name>
    <name evidence="1" type="ORF">GGQ71_002550</name>
</gene>
<dbReference type="Proteomes" id="UP000185598">
    <property type="component" value="Unassembled WGS sequence"/>
</dbReference>
<evidence type="ECO:0000313" key="1">
    <source>
        <dbReference type="EMBL" id="MBB4008270.1"/>
    </source>
</evidence>
<sequence length="132" mass="13798">MSAIDFADLEKITFLTDALTAAGVDGLEISSASGQLHITVSSGRRAPPQVDKPPSKALVVRAPMAGIFCLKSGIITDIPHAVAKNEMLGFLRIGPVLVPLIAGRPGLLTRRSVEPGALVGFGDALFEIEPQL</sequence>